<evidence type="ECO:0000259" key="8">
    <source>
        <dbReference type="Pfam" id="PF01694"/>
    </source>
</evidence>
<keyword evidence="5 7" id="KW-1133">Transmembrane helix</keyword>
<dbReference type="GO" id="GO:0016020">
    <property type="term" value="C:membrane"/>
    <property type="evidence" value="ECO:0007669"/>
    <property type="project" value="UniProtKB-SubCell"/>
</dbReference>
<feature type="transmembrane region" description="Helical" evidence="7">
    <location>
        <begin position="78"/>
        <end position="103"/>
    </location>
</feature>
<keyword evidence="3 7" id="KW-0812">Transmembrane</keyword>
<organism evidence="9 10">
    <name type="scientific">Planobispora rosea</name>
    <dbReference type="NCBI Taxonomy" id="35762"/>
    <lineage>
        <taxon>Bacteria</taxon>
        <taxon>Bacillati</taxon>
        <taxon>Actinomycetota</taxon>
        <taxon>Actinomycetes</taxon>
        <taxon>Streptosporangiales</taxon>
        <taxon>Streptosporangiaceae</taxon>
        <taxon>Planobispora</taxon>
    </lineage>
</organism>
<evidence type="ECO:0000313" key="9">
    <source>
        <dbReference type="EMBL" id="GIH88748.1"/>
    </source>
</evidence>
<feature type="transmembrane region" description="Helical" evidence="7">
    <location>
        <begin position="140"/>
        <end position="159"/>
    </location>
</feature>
<dbReference type="PANTHER" id="PTHR43731:SF14">
    <property type="entry name" value="PRESENILIN-ASSOCIATED RHOMBOID-LIKE PROTEIN, MITOCHONDRIAL"/>
    <property type="match status" value="1"/>
</dbReference>
<dbReference type="AlphaFoldDB" id="A0A8J3S7J9"/>
<comment type="caution">
    <text evidence="9">The sequence shown here is derived from an EMBL/GenBank/DDBJ whole genome shotgun (WGS) entry which is preliminary data.</text>
</comment>
<dbReference type="InterPro" id="IPR022764">
    <property type="entry name" value="Peptidase_S54_rhomboid_dom"/>
</dbReference>
<keyword evidence="4" id="KW-0378">Hydrolase</keyword>
<gene>
    <name evidence="9" type="ORF">Pro02_71560</name>
</gene>
<dbReference type="PANTHER" id="PTHR43731">
    <property type="entry name" value="RHOMBOID PROTEASE"/>
    <property type="match status" value="1"/>
</dbReference>
<dbReference type="GO" id="GO:0004252">
    <property type="term" value="F:serine-type endopeptidase activity"/>
    <property type="evidence" value="ECO:0007669"/>
    <property type="project" value="InterPro"/>
</dbReference>
<evidence type="ECO:0000256" key="1">
    <source>
        <dbReference type="ARBA" id="ARBA00004141"/>
    </source>
</evidence>
<proteinExistence type="inferred from homology"/>
<dbReference type="SUPFAM" id="SSF144091">
    <property type="entry name" value="Rhomboid-like"/>
    <property type="match status" value="1"/>
</dbReference>
<evidence type="ECO:0000256" key="4">
    <source>
        <dbReference type="ARBA" id="ARBA00022801"/>
    </source>
</evidence>
<comment type="similarity">
    <text evidence="2">Belongs to the peptidase S54 family.</text>
</comment>
<feature type="transmembrane region" description="Helical" evidence="7">
    <location>
        <begin position="166"/>
        <end position="183"/>
    </location>
</feature>
<dbReference type="Gene3D" id="1.20.1540.10">
    <property type="entry name" value="Rhomboid-like"/>
    <property type="match status" value="1"/>
</dbReference>
<feature type="transmembrane region" description="Helical" evidence="7">
    <location>
        <begin position="24"/>
        <end position="46"/>
    </location>
</feature>
<feature type="transmembrane region" description="Helical" evidence="7">
    <location>
        <begin position="214"/>
        <end position="232"/>
    </location>
</feature>
<sequence length="233" mass="24152">MSNDQLTPGTTAPQAAPPGARRPVMTALIAVNVLVAIAASVMITIADGFDPGLILLDGVSPLHERGEMSGKAVDGGEYWRLFTTLFLHYGLLHLLANMVLLWLAARRLEPALGSVPLLVTYVLSGFGASLAVYYTAHDSLTAGASGAVFGLFSALLVAGLKQRLDLWLPAVLLAFGVVTTFLLPGMSVAAHAGGLLVGAVAALAYTYAASLRTVILTATAVILVVLTVAARFL</sequence>
<accession>A0A8J3S7J9</accession>
<dbReference type="GO" id="GO:0006508">
    <property type="term" value="P:proteolysis"/>
    <property type="evidence" value="ECO:0007669"/>
    <property type="project" value="UniProtKB-KW"/>
</dbReference>
<feature type="domain" description="Peptidase S54 rhomboid" evidence="8">
    <location>
        <begin position="76"/>
        <end position="205"/>
    </location>
</feature>
<keyword evidence="10" id="KW-1185">Reference proteome</keyword>
<evidence type="ECO:0000313" key="10">
    <source>
        <dbReference type="Proteomes" id="UP000655044"/>
    </source>
</evidence>
<evidence type="ECO:0000256" key="3">
    <source>
        <dbReference type="ARBA" id="ARBA00022692"/>
    </source>
</evidence>
<dbReference type="EMBL" id="BOOI01000089">
    <property type="protein sequence ID" value="GIH88748.1"/>
    <property type="molecule type" value="Genomic_DNA"/>
</dbReference>
<dbReference type="RefSeq" id="WP_189243913.1">
    <property type="nucleotide sequence ID" value="NZ_BMQP01000057.1"/>
</dbReference>
<dbReference type="Pfam" id="PF01694">
    <property type="entry name" value="Rhomboid"/>
    <property type="match status" value="1"/>
</dbReference>
<evidence type="ECO:0000256" key="5">
    <source>
        <dbReference type="ARBA" id="ARBA00022989"/>
    </source>
</evidence>
<name>A0A8J3S7J9_PLARO</name>
<dbReference type="Proteomes" id="UP000655044">
    <property type="component" value="Unassembled WGS sequence"/>
</dbReference>
<dbReference type="InterPro" id="IPR035952">
    <property type="entry name" value="Rhomboid-like_sf"/>
</dbReference>
<dbReference type="InterPro" id="IPR050925">
    <property type="entry name" value="Rhomboid_protease_S54"/>
</dbReference>
<evidence type="ECO:0000256" key="2">
    <source>
        <dbReference type="ARBA" id="ARBA00009045"/>
    </source>
</evidence>
<comment type="subcellular location">
    <subcellularLocation>
        <location evidence="1">Membrane</location>
        <topology evidence="1">Multi-pass membrane protein</topology>
    </subcellularLocation>
</comment>
<feature type="transmembrane region" description="Helical" evidence="7">
    <location>
        <begin position="115"/>
        <end position="134"/>
    </location>
</feature>
<reference evidence="9" key="1">
    <citation type="submission" date="2021-01" db="EMBL/GenBank/DDBJ databases">
        <title>Whole genome shotgun sequence of Planobispora rosea NBRC 15558.</title>
        <authorList>
            <person name="Komaki H."/>
            <person name="Tamura T."/>
        </authorList>
    </citation>
    <scope>NUCLEOTIDE SEQUENCE</scope>
    <source>
        <strain evidence="9">NBRC 15558</strain>
    </source>
</reference>
<protein>
    <submittedName>
        <fullName evidence="9">Rhomboid family intramembrane serine protease</fullName>
    </submittedName>
</protein>
<evidence type="ECO:0000256" key="7">
    <source>
        <dbReference type="SAM" id="Phobius"/>
    </source>
</evidence>
<keyword evidence="9" id="KW-0645">Protease</keyword>
<evidence type="ECO:0000256" key="6">
    <source>
        <dbReference type="ARBA" id="ARBA00023136"/>
    </source>
</evidence>
<keyword evidence="6 7" id="KW-0472">Membrane</keyword>